<evidence type="ECO:0000256" key="3">
    <source>
        <dbReference type="SAM" id="MobiDB-lite"/>
    </source>
</evidence>
<evidence type="ECO:0000313" key="6">
    <source>
        <dbReference type="Proteomes" id="UP000694428"/>
    </source>
</evidence>
<dbReference type="Ensembl" id="ENSPSTT00000013196.1">
    <property type="protein sequence ID" value="ENSPSTP00000012580.1"/>
    <property type="gene ID" value="ENSPSTG00000008881.1"/>
</dbReference>
<dbReference type="PANTHER" id="PTHR21765:SF1">
    <property type="entry name" value="CHD1 HELICAL C-TERMINAL DOMAIN CONTAINING PROTEIN 1"/>
    <property type="match status" value="1"/>
</dbReference>
<evidence type="ECO:0000256" key="1">
    <source>
        <dbReference type="ARBA" id="ARBA00004123"/>
    </source>
</evidence>
<reference evidence="5" key="2">
    <citation type="submission" date="2025-09" db="UniProtKB">
        <authorList>
            <consortium name="Ensembl"/>
        </authorList>
    </citation>
    <scope>IDENTIFICATION</scope>
</reference>
<proteinExistence type="predicted"/>
<accession>A0A8C9FC27</accession>
<dbReference type="InterPro" id="IPR039880">
    <property type="entry name" value="CHCT1-like"/>
</dbReference>
<feature type="region of interest" description="Disordered" evidence="3">
    <location>
        <begin position="213"/>
        <end position="263"/>
    </location>
</feature>
<feature type="compositionally biased region" description="Polar residues" evidence="3">
    <location>
        <begin position="238"/>
        <end position="250"/>
    </location>
</feature>
<organism evidence="5 6">
    <name type="scientific">Pavo cristatus</name>
    <name type="common">Indian peafowl</name>
    <name type="synonym">Blue peafowl</name>
    <dbReference type="NCBI Taxonomy" id="9049"/>
    <lineage>
        <taxon>Eukaryota</taxon>
        <taxon>Metazoa</taxon>
        <taxon>Chordata</taxon>
        <taxon>Craniata</taxon>
        <taxon>Vertebrata</taxon>
        <taxon>Euteleostomi</taxon>
        <taxon>Archelosauria</taxon>
        <taxon>Archosauria</taxon>
        <taxon>Dinosauria</taxon>
        <taxon>Saurischia</taxon>
        <taxon>Theropoda</taxon>
        <taxon>Coelurosauria</taxon>
        <taxon>Aves</taxon>
        <taxon>Neognathae</taxon>
        <taxon>Galloanserae</taxon>
        <taxon>Galliformes</taxon>
        <taxon>Phasianidae</taxon>
        <taxon>Phasianinae</taxon>
        <taxon>Pavo</taxon>
    </lineage>
</organism>
<protein>
    <submittedName>
        <fullName evidence="5">Chromosome 17 open reading frame 64</fullName>
    </submittedName>
</protein>
<name>A0A8C9FC27_PAVCR</name>
<dbReference type="Pfam" id="PF13907">
    <property type="entry name" value="CHD1-like_C"/>
    <property type="match status" value="1"/>
</dbReference>
<feature type="compositionally biased region" description="Low complexity" evidence="3">
    <location>
        <begin position="214"/>
        <end position="224"/>
    </location>
</feature>
<dbReference type="Proteomes" id="UP000694428">
    <property type="component" value="Unplaced"/>
</dbReference>
<comment type="subcellular location">
    <subcellularLocation>
        <location evidence="1">Nucleus</location>
    </subcellularLocation>
</comment>
<dbReference type="AlphaFoldDB" id="A0A8C9FC27"/>
<feature type="region of interest" description="Disordered" evidence="3">
    <location>
        <begin position="1"/>
        <end position="23"/>
    </location>
</feature>
<evidence type="ECO:0000256" key="2">
    <source>
        <dbReference type="ARBA" id="ARBA00023242"/>
    </source>
</evidence>
<evidence type="ECO:0000313" key="5">
    <source>
        <dbReference type="Ensembl" id="ENSPSTP00000012580.1"/>
    </source>
</evidence>
<feature type="domain" description="Chromodomain-helicase-DNA-binding protein 1-like C-terminal" evidence="4">
    <location>
        <begin position="44"/>
        <end position="143"/>
    </location>
</feature>
<keyword evidence="6" id="KW-1185">Reference proteome</keyword>
<keyword evidence="2" id="KW-0539">Nucleus</keyword>
<dbReference type="SMART" id="SM01176">
    <property type="entry name" value="DUF4208"/>
    <property type="match status" value="1"/>
</dbReference>
<reference evidence="5" key="1">
    <citation type="submission" date="2025-08" db="UniProtKB">
        <authorList>
            <consortium name="Ensembl"/>
        </authorList>
    </citation>
    <scope>IDENTIFICATION</scope>
</reference>
<dbReference type="GO" id="GO:0005634">
    <property type="term" value="C:nucleus"/>
    <property type="evidence" value="ECO:0007669"/>
    <property type="project" value="UniProtKB-SubCell"/>
</dbReference>
<dbReference type="InterPro" id="IPR025260">
    <property type="entry name" value="CHD1-like_C"/>
</dbReference>
<evidence type="ECO:0000259" key="4">
    <source>
        <dbReference type="SMART" id="SM01176"/>
    </source>
</evidence>
<dbReference type="PANTHER" id="PTHR21765">
    <property type="entry name" value="SIMILAR TO CHROMODOMAIN-HELICASE-DNA-BINDING PROTEIN 1 (CHD-1)"/>
    <property type="match status" value="1"/>
</dbReference>
<sequence>MEQVGMEEQAVSSRMAGKGPGKDVASMEAAVPAAGSAGRALHWAPLICSTVGLNQDTFKICKEYLRPFKRSLRKLHLPQHLSRKKKVKYMKESVTIIGGRIDLFLQQHCRASEVRHWKKMLWRFTSLFSDKDEKQLQKLYKYIKRNKMQKFQEQFKDPMFPVMLYRPTLILSYIWLSESRALKEATRSAVMLPFRRRRFRSWKKAAGNHWEQLGSSWGRSGGSSHTNTPPLPPLAVSPTATQSGSQLQTPTERKINTGFSRST</sequence>